<evidence type="ECO:0000256" key="4">
    <source>
        <dbReference type="ARBA" id="ARBA00023157"/>
    </source>
</evidence>
<dbReference type="GO" id="GO:0009986">
    <property type="term" value="C:cell surface"/>
    <property type="evidence" value="ECO:0007669"/>
    <property type="project" value="TreeGrafter"/>
</dbReference>
<dbReference type="InterPro" id="IPR013032">
    <property type="entry name" value="EGF-like_CS"/>
</dbReference>
<feature type="disulfide bond" evidence="5">
    <location>
        <begin position="407"/>
        <end position="417"/>
    </location>
</feature>
<dbReference type="GO" id="GO:0070697">
    <property type="term" value="F:activin receptor binding"/>
    <property type="evidence" value="ECO:0007669"/>
    <property type="project" value="TreeGrafter"/>
</dbReference>
<keyword evidence="2" id="KW-0732">Signal</keyword>
<feature type="domain" description="EGF-like" evidence="6">
    <location>
        <begin position="133"/>
        <end position="164"/>
    </location>
</feature>
<feature type="domain" description="EGF-like" evidence="6">
    <location>
        <begin position="495"/>
        <end position="526"/>
    </location>
</feature>
<feature type="disulfide bond" evidence="5">
    <location>
        <begin position="154"/>
        <end position="163"/>
    </location>
</feature>
<keyword evidence="3" id="KW-0677">Repeat</keyword>
<evidence type="ECO:0000256" key="1">
    <source>
        <dbReference type="ARBA" id="ARBA00022536"/>
    </source>
</evidence>
<feature type="disulfide bond" evidence="5">
    <location>
        <begin position="425"/>
        <end position="434"/>
    </location>
</feature>
<feature type="domain" description="EGF-like" evidence="6">
    <location>
        <begin position="403"/>
        <end position="435"/>
    </location>
</feature>
<reference evidence="7" key="1">
    <citation type="journal article" date="2021" name="Sci. Adv.">
        <title>The American lobster genome reveals insights on longevity, neural, and immune adaptations.</title>
        <authorList>
            <person name="Polinski J.M."/>
            <person name="Zimin A.V."/>
            <person name="Clark K.F."/>
            <person name="Kohn A.B."/>
            <person name="Sadowski N."/>
            <person name="Timp W."/>
            <person name="Ptitsyn A."/>
            <person name="Khanna P."/>
            <person name="Romanova D.Y."/>
            <person name="Williams P."/>
            <person name="Greenwood S.J."/>
            <person name="Moroz L.L."/>
            <person name="Walt D.R."/>
            <person name="Bodnar A.G."/>
        </authorList>
    </citation>
    <scope>NUCLEOTIDE SEQUENCE</scope>
    <source>
        <strain evidence="7">GMGI-L3</strain>
    </source>
</reference>
<evidence type="ECO:0000256" key="3">
    <source>
        <dbReference type="ARBA" id="ARBA00022737"/>
    </source>
</evidence>
<keyword evidence="4 5" id="KW-1015">Disulfide bond</keyword>
<feature type="disulfide bond" evidence="5">
    <location>
        <begin position="61"/>
        <end position="70"/>
    </location>
</feature>
<proteinExistence type="predicted"/>
<organism evidence="7 8">
    <name type="scientific">Homarus americanus</name>
    <name type="common">American lobster</name>
    <dbReference type="NCBI Taxonomy" id="6706"/>
    <lineage>
        <taxon>Eukaryota</taxon>
        <taxon>Metazoa</taxon>
        <taxon>Ecdysozoa</taxon>
        <taxon>Arthropoda</taxon>
        <taxon>Crustacea</taxon>
        <taxon>Multicrustacea</taxon>
        <taxon>Malacostraca</taxon>
        <taxon>Eumalacostraca</taxon>
        <taxon>Eucarida</taxon>
        <taxon>Decapoda</taxon>
        <taxon>Pleocyemata</taxon>
        <taxon>Astacidea</taxon>
        <taxon>Nephropoidea</taxon>
        <taxon>Nephropidae</taxon>
        <taxon>Homarus</taxon>
    </lineage>
</organism>
<dbReference type="GO" id="GO:0005576">
    <property type="term" value="C:extracellular region"/>
    <property type="evidence" value="ECO:0007669"/>
    <property type="project" value="TreeGrafter"/>
</dbReference>
<dbReference type="PROSITE" id="PS50026">
    <property type="entry name" value="EGF_3"/>
    <property type="match status" value="5"/>
</dbReference>
<feature type="disulfide bond" evidence="5">
    <location>
        <begin position="43"/>
        <end position="53"/>
    </location>
</feature>
<feature type="disulfide bond" evidence="5">
    <location>
        <begin position="249"/>
        <end position="258"/>
    </location>
</feature>
<feature type="disulfide bond" evidence="5">
    <location>
        <begin position="498"/>
        <end position="508"/>
    </location>
</feature>
<comment type="caution">
    <text evidence="5">Lacks conserved residue(s) required for the propagation of feature annotation.</text>
</comment>
<evidence type="ECO:0000313" key="8">
    <source>
        <dbReference type="Proteomes" id="UP000747542"/>
    </source>
</evidence>
<evidence type="ECO:0000256" key="5">
    <source>
        <dbReference type="PROSITE-ProRule" id="PRU00076"/>
    </source>
</evidence>
<dbReference type="GO" id="GO:0007507">
    <property type="term" value="P:heart development"/>
    <property type="evidence" value="ECO:0007669"/>
    <property type="project" value="TreeGrafter"/>
</dbReference>
<dbReference type="PANTHER" id="PTHR14949">
    <property type="entry name" value="EGF-LIKE-DOMAIN, MULTIPLE 7, 8"/>
    <property type="match status" value="1"/>
</dbReference>
<dbReference type="Gene3D" id="2.10.25.10">
    <property type="entry name" value="Laminin"/>
    <property type="match status" value="6"/>
</dbReference>
<dbReference type="Pfam" id="PF12661">
    <property type="entry name" value="hEGF"/>
    <property type="match status" value="1"/>
</dbReference>
<dbReference type="PANTHER" id="PTHR14949:SF54">
    <property type="entry name" value="VWFD DOMAIN-CONTAINING PROTEIN"/>
    <property type="match status" value="1"/>
</dbReference>
<feature type="non-terminal residue" evidence="7">
    <location>
        <position position="1"/>
    </location>
</feature>
<comment type="caution">
    <text evidence="7">The sequence shown here is derived from an EMBL/GenBank/DDBJ whole genome shotgun (WGS) entry which is preliminary data.</text>
</comment>
<feature type="domain" description="EGF-like" evidence="6">
    <location>
        <begin position="40"/>
        <end position="71"/>
    </location>
</feature>
<gene>
    <name evidence="7" type="primary">Wif1-L</name>
    <name evidence="7" type="ORF">Hamer_G016938</name>
</gene>
<feature type="disulfide bond" evidence="5">
    <location>
        <begin position="231"/>
        <end position="241"/>
    </location>
</feature>
<dbReference type="SMART" id="SM00181">
    <property type="entry name" value="EGF"/>
    <property type="match status" value="6"/>
</dbReference>
<feature type="disulfide bond" evidence="5">
    <location>
        <begin position="516"/>
        <end position="525"/>
    </location>
</feature>
<feature type="non-terminal residue" evidence="7">
    <location>
        <position position="670"/>
    </location>
</feature>
<keyword evidence="8" id="KW-1185">Reference proteome</keyword>
<dbReference type="PROSITE" id="PS00022">
    <property type="entry name" value="EGF_1"/>
    <property type="match status" value="5"/>
</dbReference>
<dbReference type="Proteomes" id="UP000747542">
    <property type="component" value="Unassembled WGS sequence"/>
</dbReference>
<dbReference type="GO" id="GO:0007368">
    <property type="term" value="P:determination of left/right symmetry"/>
    <property type="evidence" value="ECO:0007669"/>
    <property type="project" value="TreeGrafter"/>
</dbReference>
<dbReference type="EMBL" id="JAHLQT010004419">
    <property type="protein sequence ID" value="KAG7175983.1"/>
    <property type="molecule type" value="Genomic_DNA"/>
</dbReference>
<dbReference type="SUPFAM" id="SSF57196">
    <property type="entry name" value="EGF/Laminin"/>
    <property type="match status" value="1"/>
</dbReference>
<dbReference type="GO" id="GO:0038100">
    <property type="term" value="F:nodal binding"/>
    <property type="evidence" value="ECO:0007669"/>
    <property type="project" value="TreeGrafter"/>
</dbReference>
<dbReference type="InterPro" id="IPR050969">
    <property type="entry name" value="Dev_Signal_Modulators"/>
</dbReference>
<keyword evidence="1 5" id="KW-0245">EGF-like domain</keyword>
<sequence>IDASVHCFTGYLLVTGECSVLLECEGGVWVHPALLHQGCVPQCSMSCRNGGVCRGPDFCECSEGYYGRECELVQCQGPVPTVEDGYVGFCQKGMTAKCAEGYGFSGGDREVSLICRNETWALPPEVEQDPACRPKCQHRCNNRGTCVAPDYCRCEEGYGGSDCSGVSCDVIPKELFNWYISLSKTQLTAECPQNAKFSRGESKLSFICVDNTWQYPTSYQHGESLKCVHSCVPPCENGGTCEVHNTCRCRTGFIGRRCEKIKCEGPLPYVKDAVFSFIGDSVLVNCITNFDNKIRGSYWIHCIEGHWNLDSSLGPISSASACSKNEGQRLASGKLESREGFVGEKELAVSVCEGPPPMVHYADIVYSNSEVRVIKCQSDYVLDNDKTSTQVVSGSSFGGGDVLFSQCPGGCLNGGTCTAPNTCNCPDDTYGSRCEKRSLCVAPPDPPPHMRLVWTKSGYVGVCQTGYAFANPLQSDLLIICVNGSWRKSNLVPCVLKCQVLCINGGTCLAPNTCSCRQGFSGALCRLLVLGNCCHDNTWVTPRGWSWDREACQPFCDPECQGGGVCERPEQCRCPNGIYSPNCSPDTRTGCHGTPMVVNATAVKIADHLSRVTCRIGHASSSGAKVFLMRCLNGHWVTIGSIAFPSTRVACYHQCQPRCLHGGQCYGPNR</sequence>
<name>A0A8J5TNJ4_HOMAM</name>
<evidence type="ECO:0000313" key="7">
    <source>
        <dbReference type="EMBL" id="KAG7175983.1"/>
    </source>
</evidence>
<protein>
    <submittedName>
        <fullName evidence="7">Wnt inhibitory factor 1-like</fullName>
    </submittedName>
</protein>
<evidence type="ECO:0000259" key="6">
    <source>
        <dbReference type="PROSITE" id="PS50026"/>
    </source>
</evidence>
<accession>A0A8J5TNJ4</accession>
<dbReference type="GO" id="GO:0009952">
    <property type="term" value="P:anterior/posterior pattern specification"/>
    <property type="evidence" value="ECO:0007669"/>
    <property type="project" value="TreeGrafter"/>
</dbReference>
<feature type="disulfide bond" evidence="5">
    <location>
        <begin position="136"/>
        <end position="146"/>
    </location>
</feature>
<dbReference type="PROSITE" id="PS01186">
    <property type="entry name" value="EGF_2"/>
    <property type="match status" value="4"/>
</dbReference>
<dbReference type="AlphaFoldDB" id="A0A8J5TNJ4"/>
<feature type="domain" description="EGF-like" evidence="6">
    <location>
        <begin position="228"/>
        <end position="259"/>
    </location>
</feature>
<evidence type="ECO:0000256" key="2">
    <source>
        <dbReference type="ARBA" id="ARBA00022729"/>
    </source>
</evidence>
<dbReference type="GO" id="GO:0038092">
    <property type="term" value="P:nodal signaling pathway"/>
    <property type="evidence" value="ECO:0007669"/>
    <property type="project" value="TreeGrafter"/>
</dbReference>
<dbReference type="InterPro" id="IPR000742">
    <property type="entry name" value="EGF"/>
</dbReference>